<dbReference type="GO" id="GO:0005634">
    <property type="term" value="C:nucleus"/>
    <property type="evidence" value="ECO:0007669"/>
    <property type="project" value="TreeGrafter"/>
</dbReference>
<dbReference type="STRING" id="6526.A0A2C9JZB3"/>
<evidence type="ECO:0000256" key="4">
    <source>
        <dbReference type="ARBA" id="ARBA00023004"/>
    </source>
</evidence>
<name>A0A2C9JZB3_BIOGL</name>
<dbReference type="GO" id="GO:0008198">
    <property type="term" value="F:ferrous iron binding"/>
    <property type="evidence" value="ECO:0007669"/>
    <property type="project" value="TreeGrafter"/>
</dbReference>
<dbReference type="PANTHER" id="PTHR16557">
    <property type="entry name" value="ALKYLATED DNA REPAIR PROTEIN ALKB-RELATED"/>
    <property type="match status" value="1"/>
</dbReference>
<keyword evidence="1 5" id="KW-0479">Metal-binding</keyword>
<feature type="domain" description="Alpha-ketoglutarate-dependent dioxygenase AlkB-like" evidence="6">
    <location>
        <begin position="95"/>
        <end position="272"/>
    </location>
</feature>
<feature type="binding site" evidence="5">
    <location>
        <position position="206"/>
    </location>
    <ligand>
        <name>Fe cation</name>
        <dbReference type="ChEBI" id="CHEBI:24875"/>
        <note>catalytic</note>
    </ligand>
</feature>
<evidence type="ECO:0000256" key="1">
    <source>
        <dbReference type="ARBA" id="ARBA00022723"/>
    </source>
</evidence>
<protein>
    <recommendedName>
        <fullName evidence="6">Alpha-ketoglutarate-dependent dioxygenase AlkB-like domain-containing protein</fullName>
    </recommendedName>
</protein>
<dbReference type="KEGG" id="bgt:106073920"/>
<dbReference type="VEuPathDB" id="VectorBase:BGLB010470"/>
<accession>A0A2C9JZB3</accession>
<dbReference type="RefSeq" id="XP_013090054.2">
    <property type="nucleotide sequence ID" value="XM_013234600.2"/>
</dbReference>
<evidence type="ECO:0000256" key="3">
    <source>
        <dbReference type="ARBA" id="ARBA00023002"/>
    </source>
</evidence>
<keyword evidence="3" id="KW-0560">Oxidoreductase</keyword>
<dbReference type="Proteomes" id="UP000076420">
    <property type="component" value="Unassembled WGS sequence"/>
</dbReference>
<proteinExistence type="predicted"/>
<dbReference type="InterPro" id="IPR027450">
    <property type="entry name" value="AlkB-like"/>
</dbReference>
<dbReference type="VEuPathDB" id="VectorBase:BGLAX_042888"/>
<sequence length="418" mass="47158">MQVPDESKDLFTPEFKYYKAKNPPPDLSNVVDLLAESNHLDNICCISPHPTDLKPIAGLKPCHEWKVYQFSQYPGFFIIPNPFVEKYQYYWISRCLQDFPSDKSNETNLSALGAEKGCNFWTSFVGKNCQSISKDDPLRQLRWTTLGYHYNWTSKDYAEDNKAEFPQDVNCLAQYLAASLGFKHYKSEAAIINYYHTDSTLAGHTDHSEFDHSAPLFSISFGQTAVFLLGGKTKSVQPMAVYVRSGDICIMSGESRLAYHAVPKILPSSLPAIYSTASETSSISQISDVCSKHTVAPHAHIPNSDIQELSYKHEQKYLEDLASNQSLVVDTNLLLQQNSTCQQLDKEASCVDNPLIFYETYQLCIDEVNSRINSLMPGLNIEPFNRYLRSSRINLNIRQVLPHGVNSLHGVLSKPETT</sequence>
<dbReference type="EnsemblMetazoa" id="BGLB010470-RB">
    <property type="protein sequence ID" value="BGLB010470-PB"/>
    <property type="gene ID" value="BGLB010470"/>
</dbReference>
<evidence type="ECO:0000313" key="8">
    <source>
        <dbReference type="Proteomes" id="UP000076420"/>
    </source>
</evidence>
<dbReference type="GO" id="GO:0035513">
    <property type="term" value="P:oxidative RNA demethylation"/>
    <property type="evidence" value="ECO:0007669"/>
    <property type="project" value="TreeGrafter"/>
</dbReference>
<dbReference type="SUPFAM" id="SSF51197">
    <property type="entry name" value="Clavaminate synthase-like"/>
    <property type="match status" value="1"/>
</dbReference>
<gene>
    <name evidence="7" type="primary">106073920</name>
</gene>
<dbReference type="OrthoDB" id="6614653at2759"/>
<evidence type="ECO:0000256" key="5">
    <source>
        <dbReference type="PIRSR" id="PIRSR604574-2"/>
    </source>
</evidence>
<keyword evidence="2" id="KW-0223">Dioxygenase</keyword>
<reference evidence="7" key="1">
    <citation type="submission" date="2020-05" db="UniProtKB">
        <authorList>
            <consortium name="EnsemblMetazoa"/>
        </authorList>
    </citation>
    <scope>IDENTIFICATION</scope>
    <source>
        <strain evidence="7">BB02</strain>
    </source>
</reference>
<dbReference type="InterPro" id="IPR004574">
    <property type="entry name" value="Alkb"/>
</dbReference>
<feature type="binding site" evidence="5">
    <location>
        <position position="204"/>
    </location>
    <ligand>
        <name>Fe cation</name>
        <dbReference type="ChEBI" id="CHEBI:24875"/>
        <note>catalytic</note>
    </ligand>
</feature>
<dbReference type="GO" id="GO:0035516">
    <property type="term" value="F:broad specificity oxidative DNA demethylase activity"/>
    <property type="evidence" value="ECO:0007669"/>
    <property type="project" value="TreeGrafter"/>
</dbReference>
<dbReference type="Gene3D" id="2.60.120.590">
    <property type="entry name" value="Alpha-ketoglutarate-dependent dioxygenase AlkB-like"/>
    <property type="match status" value="1"/>
</dbReference>
<dbReference type="Pfam" id="PF13532">
    <property type="entry name" value="2OG-FeII_Oxy_2"/>
    <property type="match status" value="1"/>
</dbReference>
<evidence type="ECO:0000256" key="2">
    <source>
        <dbReference type="ARBA" id="ARBA00022964"/>
    </source>
</evidence>
<dbReference type="GO" id="GO:0035515">
    <property type="term" value="F:oxidative RNA demethylase activity"/>
    <property type="evidence" value="ECO:0007669"/>
    <property type="project" value="TreeGrafter"/>
</dbReference>
<dbReference type="EnsemblMetazoa" id="BGLB010470-RE">
    <property type="protein sequence ID" value="BGLB010470-PE"/>
    <property type="gene ID" value="BGLB010470"/>
</dbReference>
<evidence type="ECO:0000313" key="7">
    <source>
        <dbReference type="EnsemblMetazoa" id="BGLB010470-PC"/>
    </source>
</evidence>
<dbReference type="EnsemblMetazoa" id="BGLB010470-RC">
    <property type="protein sequence ID" value="BGLB010470-PC"/>
    <property type="gene ID" value="BGLB010470"/>
</dbReference>
<keyword evidence="4 5" id="KW-0408">Iron</keyword>
<evidence type="ECO:0000259" key="6">
    <source>
        <dbReference type="Pfam" id="PF13532"/>
    </source>
</evidence>
<organism evidence="7 8">
    <name type="scientific">Biomphalaria glabrata</name>
    <name type="common">Bloodfluke planorb</name>
    <name type="synonym">Freshwater snail</name>
    <dbReference type="NCBI Taxonomy" id="6526"/>
    <lineage>
        <taxon>Eukaryota</taxon>
        <taxon>Metazoa</taxon>
        <taxon>Spiralia</taxon>
        <taxon>Lophotrochozoa</taxon>
        <taxon>Mollusca</taxon>
        <taxon>Gastropoda</taxon>
        <taxon>Heterobranchia</taxon>
        <taxon>Euthyneura</taxon>
        <taxon>Panpulmonata</taxon>
        <taxon>Hygrophila</taxon>
        <taxon>Lymnaeoidea</taxon>
        <taxon>Planorbidae</taxon>
        <taxon>Biomphalaria</taxon>
    </lineage>
</organism>
<dbReference type="RefSeq" id="XP_013090053.2">
    <property type="nucleotide sequence ID" value="XM_013234599.2"/>
</dbReference>
<dbReference type="EnsemblMetazoa" id="BGLB010470-RD">
    <property type="protein sequence ID" value="BGLB010470-PD"/>
    <property type="gene ID" value="BGLB010470"/>
</dbReference>
<dbReference type="AlphaFoldDB" id="A0A2C9JZB3"/>
<comment type="cofactor">
    <cofactor evidence="5">
        <name>Fe(2+)</name>
        <dbReference type="ChEBI" id="CHEBI:29033"/>
    </cofactor>
    <text evidence="5">Binds 1 Fe(2+) ion per subunit.</text>
</comment>
<feature type="binding site" evidence="5">
    <location>
        <position position="260"/>
    </location>
    <ligand>
        <name>Fe cation</name>
        <dbReference type="ChEBI" id="CHEBI:24875"/>
        <note>catalytic</note>
    </ligand>
</feature>
<dbReference type="InterPro" id="IPR037151">
    <property type="entry name" value="AlkB-like_sf"/>
</dbReference>
<dbReference type="PANTHER" id="PTHR16557:SF2">
    <property type="entry name" value="NUCLEIC ACID DIOXYGENASE ALKBH1"/>
    <property type="match status" value="1"/>
</dbReference>
<dbReference type="GO" id="GO:0005737">
    <property type="term" value="C:cytoplasm"/>
    <property type="evidence" value="ECO:0007669"/>
    <property type="project" value="TreeGrafter"/>
</dbReference>